<comment type="subcellular location">
    <subcellularLocation>
        <location evidence="1">Membrane</location>
        <topology evidence="1">Single-pass membrane protein</topology>
    </subcellularLocation>
</comment>
<evidence type="ECO:0000256" key="1">
    <source>
        <dbReference type="ARBA" id="ARBA00004167"/>
    </source>
</evidence>
<keyword evidence="5" id="KW-0808">Transferase</keyword>
<evidence type="ECO:0000256" key="9">
    <source>
        <dbReference type="ARBA" id="ARBA00023136"/>
    </source>
</evidence>
<evidence type="ECO:0000256" key="6">
    <source>
        <dbReference type="ARBA" id="ARBA00022692"/>
    </source>
</evidence>
<dbReference type="InterPro" id="IPR050271">
    <property type="entry name" value="UDP-glycosyltransferase"/>
</dbReference>
<keyword evidence="13" id="KW-1185">Reference proteome</keyword>
<reference evidence="12" key="3">
    <citation type="submission" date="2025-09" db="UniProtKB">
        <authorList>
            <consortium name="Ensembl"/>
        </authorList>
    </citation>
    <scope>IDENTIFICATION</scope>
</reference>
<dbReference type="EC" id="2.4.1.17" evidence="3"/>
<dbReference type="PANTHER" id="PTHR48043:SF24">
    <property type="entry name" value="UDP-GLUCURONOSYLTRANSFERASE 3A2"/>
    <property type="match status" value="1"/>
</dbReference>
<evidence type="ECO:0000256" key="10">
    <source>
        <dbReference type="ARBA" id="ARBA00023180"/>
    </source>
</evidence>
<evidence type="ECO:0000256" key="5">
    <source>
        <dbReference type="ARBA" id="ARBA00022679"/>
    </source>
</evidence>
<keyword evidence="10" id="KW-0325">Glycoprotein</keyword>
<protein>
    <recommendedName>
        <fullName evidence="3">glucuronosyltransferase</fullName>
        <ecNumber evidence="3">2.4.1.17</ecNumber>
    </recommendedName>
</protein>
<evidence type="ECO:0000256" key="4">
    <source>
        <dbReference type="ARBA" id="ARBA00022676"/>
    </source>
</evidence>
<keyword evidence="9" id="KW-0472">Membrane</keyword>
<evidence type="ECO:0000313" key="13">
    <source>
        <dbReference type="Proteomes" id="UP000472271"/>
    </source>
</evidence>
<keyword evidence="7" id="KW-0732">Signal</keyword>
<dbReference type="SUPFAM" id="SSF53756">
    <property type="entry name" value="UDP-Glycosyltransferase/glycogen phosphorylase"/>
    <property type="match status" value="1"/>
</dbReference>
<accession>A0A672YUB2</accession>
<evidence type="ECO:0000256" key="2">
    <source>
        <dbReference type="ARBA" id="ARBA00009995"/>
    </source>
</evidence>
<dbReference type="Proteomes" id="UP000472271">
    <property type="component" value="Chromosome 9"/>
</dbReference>
<sequence>MGHLSYQCDKLLEDKEMMSLLQREHYDVVILDAFNPCSFILARKLGVQYIAFYPGSLNGPLSIALPSPVSYVPVFSSELSDHMDLWGRAKNTFYSVMTPVGKNITKGIIRHLDSGSPPGGLEELHRGAELWAFNTDFSLEFPQPLMPYTVLVGGLLNKPSKPLEMVCSEYLHGSLRLRFSNVLTALPTHHLSLVFFLTSVIPLSSELIRILRCGSRTLKRQVLLL</sequence>
<name>A0A672YUB2_9TELE</name>
<keyword evidence="4" id="KW-0328">Glycosyltransferase</keyword>
<dbReference type="InterPro" id="IPR002213">
    <property type="entry name" value="UDP_glucos_trans"/>
</dbReference>
<evidence type="ECO:0000256" key="11">
    <source>
        <dbReference type="ARBA" id="ARBA00047475"/>
    </source>
</evidence>
<dbReference type="Pfam" id="PF00201">
    <property type="entry name" value="UDPGT"/>
    <property type="match status" value="1"/>
</dbReference>
<dbReference type="GO" id="GO:0015020">
    <property type="term" value="F:glucuronosyltransferase activity"/>
    <property type="evidence" value="ECO:0007669"/>
    <property type="project" value="UniProtKB-EC"/>
</dbReference>
<reference evidence="12" key="1">
    <citation type="submission" date="2019-06" db="EMBL/GenBank/DDBJ databases">
        <authorList>
            <consortium name="Wellcome Sanger Institute Data Sharing"/>
        </authorList>
    </citation>
    <scope>NUCLEOTIDE SEQUENCE [LARGE SCALE GENOMIC DNA]</scope>
</reference>
<dbReference type="PANTHER" id="PTHR48043">
    <property type="entry name" value="EG:EG0003.4 PROTEIN-RELATED"/>
    <property type="match status" value="1"/>
</dbReference>
<proteinExistence type="inferred from homology"/>
<evidence type="ECO:0000256" key="3">
    <source>
        <dbReference type="ARBA" id="ARBA00012544"/>
    </source>
</evidence>
<dbReference type="Ensembl" id="ENSSORT00005008455.1">
    <property type="protein sequence ID" value="ENSSORP00005008169.1"/>
    <property type="gene ID" value="ENSSORG00005004559.1"/>
</dbReference>
<dbReference type="Gene3D" id="3.40.50.2000">
    <property type="entry name" value="Glycogen Phosphorylase B"/>
    <property type="match status" value="1"/>
</dbReference>
<comment type="catalytic activity">
    <reaction evidence="11">
        <text>glucuronate acceptor + UDP-alpha-D-glucuronate = acceptor beta-D-glucuronoside + UDP + H(+)</text>
        <dbReference type="Rhea" id="RHEA:21032"/>
        <dbReference type="ChEBI" id="CHEBI:15378"/>
        <dbReference type="ChEBI" id="CHEBI:58052"/>
        <dbReference type="ChEBI" id="CHEBI:58223"/>
        <dbReference type="ChEBI" id="CHEBI:132367"/>
        <dbReference type="ChEBI" id="CHEBI:132368"/>
        <dbReference type="EC" id="2.4.1.17"/>
    </reaction>
</comment>
<evidence type="ECO:0000256" key="8">
    <source>
        <dbReference type="ARBA" id="ARBA00022989"/>
    </source>
</evidence>
<reference evidence="12" key="2">
    <citation type="submission" date="2025-08" db="UniProtKB">
        <authorList>
            <consortium name="Ensembl"/>
        </authorList>
    </citation>
    <scope>IDENTIFICATION</scope>
</reference>
<dbReference type="AlphaFoldDB" id="A0A672YUB2"/>
<dbReference type="GO" id="GO:0043541">
    <property type="term" value="C:UDP-N-acetylglucosamine transferase complex"/>
    <property type="evidence" value="ECO:0007669"/>
    <property type="project" value="TreeGrafter"/>
</dbReference>
<evidence type="ECO:0000313" key="12">
    <source>
        <dbReference type="Ensembl" id="ENSSORP00005008169.1"/>
    </source>
</evidence>
<comment type="similarity">
    <text evidence="2">Belongs to the UDP-glycosyltransferase family.</text>
</comment>
<organism evidence="12 13">
    <name type="scientific">Sphaeramia orbicularis</name>
    <name type="common">orbiculate cardinalfish</name>
    <dbReference type="NCBI Taxonomy" id="375764"/>
    <lineage>
        <taxon>Eukaryota</taxon>
        <taxon>Metazoa</taxon>
        <taxon>Chordata</taxon>
        <taxon>Craniata</taxon>
        <taxon>Vertebrata</taxon>
        <taxon>Euteleostomi</taxon>
        <taxon>Actinopterygii</taxon>
        <taxon>Neopterygii</taxon>
        <taxon>Teleostei</taxon>
        <taxon>Neoteleostei</taxon>
        <taxon>Acanthomorphata</taxon>
        <taxon>Gobiaria</taxon>
        <taxon>Kurtiformes</taxon>
        <taxon>Apogonoidei</taxon>
        <taxon>Apogonidae</taxon>
        <taxon>Apogoninae</taxon>
        <taxon>Sphaeramia</taxon>
    </lineage>
</organism>
<evidence type="ECO:0000256" key="7">
    <source>
        <dbReference type="ARBA" id="ARBA00022729"/>
    </source>
</evidence>
<dbReference type="InParanoid" id="A0A672YUB2"/>
<keyword evidence="6" id="KW-0812">Transmembrane</keyword>
<keyword evidence="8" id="KW-1133">Transmembrane helix</keyword>